<dbReference type="GO" id="GO:0022857">
    <property type="term" value="F:transmembrane transporter activity"/>
    <property type="evidence" value="ECO:0007669"/>
    <property type="project" value="InterPro"/>
</dbReference>
<evidence type="ECO:0000256" key="8">
    <source>
        <dbReference type="RuleBase" id="RU363032"/>
    </source>
</evidence>
<evidence type="ECO:0000313" key="11">
    <source>
        <dbReference type="Proteomes" id="UP000468687"/>
    </source>
</evidence>
<feature type="transmembrane region" description="Helical" evidence="8">
    <location>
        <begin position="79"/>
        <end position="99"/>
    </location>
</feature>
<protein>
    <submittedName>
        <fullName evidence="10">Amino acid ABC transporter permease</fullName>
    </submittedName>
</protein>
<keyword evidence="11" id="KW-1185">Reference proteome</keyword>
<accession>A0A6P0HPV7</accession>
<evidence type="ECO:0000259" key="9">
    <source>
        <dbReference type="PROSITE" id="PS50928"/>
    </source>
</evidence>
<comment type="caution">
    <text evidence="10">The sequence shown here is derived from an EMBL/GenBank/DDBJ whole genome shotgun (WGS) entry which is preliminary data.</text>
</comment>
<sequence>MTVMEHLQALAGGIGTTVTLTLAAFGVGAVAGFPLALARRSSQWWLRLPALAVIEVLRAIPPLVWLFIVFYVIGADFPLMTPFQAAVAGLGLIAAAYLAEIYRAGLDAVPDGQWEAASATGIGTLTTYRKVVLPQAALIVVPPAATYLIALLKDSAVASVVGTTDITFLAFQEARVTLEGFEVFVIAAALYLALSAPVALVARTADRLISRRLGL</sequence>
<evidence type="ECO:0000256" key="1">
    <source>
        <dbReference type="ARBA" id="ARBA00004651"/>
    </source>
</evidence>
<dbReference type="Gene3D" id="1.10.3720.10">
    <property type="entry name" value="MetI-like"/>
    <property type="match status" value="1"/>
</dbReference>
<dbReference type="NCBIfam" id="TIGR01726">
    <property type="entry name" value="HEQRo_perm_3TM"/>
    <property type="match status" value="1"/>
</dbReference>
<evidence type="ECO:0000313" key="10">
    <source>
        <dbReference type="EMBL" id="NEN80643.1"/>
    </source>
</evidence>
<dbReference type="InterPro" id="IPR010065">
    <property type="entry name" value="AA_ABC_transptr_permease_3TM"/>
</dbReference>
<dbReference type="GO" id="GO:0043190">
    <property type="term" value="C:ATP-binding cassette (ABC) transporter complex"/>
    <property type="evidence" value="ECO:0007669"/>
    <property type="project" value="InterPro"/>
</dbReference>
<dbReference type="AlphaFoldDB" id="A0A6P0HPV7"/>
<keyword evidence="7 8" id="KW-0472">Membrane</keyword>
<dbReference type="GO" id="GO:0006865">
    <property type="term" value="P:amino acid transport"/>
    <property type="evidence" value="ECO:0007669"/>
    <property type="project" value="UniProtKB-KW"/>
</dbReference>
<organism evidence="10 11">
    <name type="scientific">Nocardioides zeae</name>
    <dbReference type="NCBI Taxonomy" id="1457234"/>
    <lineage>
        <taxon>Bacteria</taxon>
        <taxon>Bacillati</taxon>
        <taxon>Actinomycetota</taxon>
        <taxon>Actinomycetes</taxon>
        <taxon>Propionibacteriales</taxon>
        <taxon>Nocardioidaceae</taxon>
        <taxon>Nocardioides</taxon>
    </lineage>
</organism>
<keyword evidence="4 8" id="KW-0812">Transmembrane</keyword>
<evidence type="ECO:0000256" key="7">
    <source>
        <dbReference type="ARBA" id="ARBA00023136"/>
    </source>
</evidence>
<feature type="transmembrane region" description="Helical" evidence="8">
    <location>
        <begin position="183"/>
        <end position="202"/>
    </location>
</feature>
<keyword evidence="2 8" id="KW-0813">Transport</keyword>
<feature type="transmembrane region" description="Helical" evidence="8">
    <location>
        <begin position="50"/>
        <end position="73"/>
    </location>
</feature>
<feature type="domain" description="ABC transmembrane type-1" evidence="9">
    <location>
        <begin position="14"/>
        <end position="202"/>
    </location>
</feature>
<dbReference type="PROSITE" id="PS50928">
    <property type="entry name" value="ABC_TM1"/>
    <property type="match status" value="1"/>
</dbReference>
<dbReference type="EMBL" id="JAAGXA010000025">
    <property type="protein sequence ID" value="NEN80643.1"/>
    <property type="molecule type" value="Genomic_DNA"/>
</dbReference>
<dbReference type="CDD" id="cd06261">
    <property type="entry name" value="TM_PBP2"/>
    <property type="match status" value="1"/>
</dbReference>
<dbReference type="PANTHER" id="PTHR30614:SF0">
    <property type="entry name" value="L-CYSTINE TRANSPORT SYSTEM PERMEASE PROTEIN TCYL"/>
    <property type="match status" value="1"/>
</dbReference>
<evidence type="ECO:0000256" key="4">
    <source>
        <dbReference type="ARBA" id="ARBA00022692"/>
    </source>
</evidence>
<keyword evidence="3" id="KW-1003">Cell membrane</keyword>
<gene>
    <name evidence="10" type="ORF">G3T38_20530</name>
</gene>
<evidence type="ECO:0000256" key="5">
    <source>
        <dbReference type="ARBA" id="ARBA00022970"/>
    </source>
</evidence>
<proteinExistence type="inferred from homology"/>
<reference evidence="10 11" key="1">
    <citation type="journal article" date="2014" name="Int. J. Syst. Evol. Microbiol.">
        <title>Nocardioides zeae sp. nov., isolated from the stem of Zea mays.</title>
        <authorList>
            <person name="Glaeser S.P."/>
            <person name="McInroy J.A."/>
            <person name="Busse H.J."/>
            <person name="Kampfer P."/>
        </authorList>
    </citation>
    <scope>NUCLEOTIDE SEQUENCE [LARGE SCALE GENOMIC DNA]</scope>
    <source>
        <strain evidence="10 11">JCM 30728</strain>
    </source>
</reference>
<dbReference type="InterPro" id="IPR000515">
    <property type="entry name" value="MetI-like"/>
</dbReference>
<dbReference type="RefSeq" id="WP_163774732.1">
    <property type="nucleotide sequence ID" value="NZ_JAAGXA010000025.1"/>
</dbReference>
<comment type="subcellular location">
    <subcellularLocation>
        <location evidence="1 8">Cell membrane</location>
        <topology evidence="1 8">Multi-pass membrane protein</topology>
    </subcellularLocation>
</comment>
<feature type="transmembrane region" description="Helical" evidence="8">
    <location>
        <begin position="131"/>
        <end position="152"/>
    </location>
</feature>
<dbReference type="SUPFAM" id="SSF161098">
    <property type="entry name" value="MetI-like"/>
    <property type="match status" value="1"/>
</dbReference>
<keyword evidence="6 8" id="KW-1133">Transmembrane helix</keyword>
<feature type="transmembrane region" description="Helical" evidence="8">
    <location>
        <begin position="12"/>
        <end position="38"/>
    </location>
</feature>
<dbReference type="Pfam" id="PF00528">
    <property type="entry name" value="BPD_transp_1"/>
    <property type="match status" value="1"/>
</dbReference>
<dbReference type="InterPro" id="IPR043429">
    <property type="entry name" value="ArtM/GltK/GlnP/TcyL/YhdX-like"/>
</dbReference>
<dbReference type="PANTHER" id="PTHR30614">
    <property type="entry name" value="MEMBRANE COMPONENT OF AMINO ACID ABC TRANSPORTER"/>
    <property type="match status" value="1"/>
</dbReference>
<evidence type="ECO:0000256" key="2">
    <source>
        <dbReference type="ARBA" id="ARBA00022448"/>
    </source>
</evidence>
<dbReference type="Proteomes" id="UP000468687">
    <property type="component" value="Unassembled WGS sequence"/>
</dbReference>
<evidence type="ECO:0000256" key="6">
    <source>
        <dbReference type="ARBA" id="ARBA00022989"/>
    </source>
</evidence>
<name>A0A6P0HPV7_9ACTN</name>
<dbReference type="InterPro" id="IPR035906">
    <property type="entry name" value="MetI-like_sf"/>
</dbReference>
<keyword evidence="5" id="KW-0029">Amino-acid transport</keyword>
<comment type="similarity">
    <text evidence="8">Belongs to the binding-protein-dependent transport system permease family.</text>
</comment>
<evidence type="ECO:0000256" key="3">
    <source>
        <dbReference type="ARBA" id="ARBA00022475"/>
    </source>
</evidence>